<dbReference type="InterPro" id="IPR036866">
    <property type="entry name" value="RibonucZ/Hydroxyglut_hydro"/>
</dbReference>
<dbReference type="STRING" id="396588.Tgr7_3252"/>
<name>B8GQU6_THISH</name>
<dbReference type="Proteomes" id="UP000002383">
    <property type="component" value="Chromosome"/>
</dbReference>
<evidence type="ECO:0000313" key="1">
    <source>
        <dbReference type="EMBL" id="ACL74320.1"/>
    </source>
</evidence>
<proteinExistence type="predicted"/>
<evidence type="ECO:0000313" key="2">
    <source>
        <dbReference type="Proteomes" id="UP000002383"/>
    </source>
</evidence>
<dbReference type="KEGG" id="tgr:Tgr7_3252"/>
<dbReference type="EMBL" id="CP001339">
    <property type="protein sequence ID" value="ACL74320.1"/>
    <property type="molecule type" value="Genomic_DNA"/>
</dbReference>
<dbReference type="AlphaFoldDB" id="B8GQU6"/>
<dbReference type="OrthoDB" id="5293547at2"/>
<dbReference type="eggNOG" id="ENOG5033VHM">
    <property type="taxonomic scope" value="Bacteria"/>
</dbReference>
<dbReference type="HOGENOM" id="CLU_1159134_0_0_6"/>
<dbReference type="Gene3D" id="3.60.15.10">
    <property type="entry name" value="Ribonuclease Z/Hydroxyacylglutathione hydrolase-like"/>
    <property type="match status" value="1"/>
</dbReference>
<keyword evidence="2" id="KW-1185">Reference proteome</keyword>
<dbReference type="SUPFAM" id="SSF56281">
    <property type="entry name" value="Metallo-hydrolase/oxidoreductase"/>
    <property type="match status" value="1"/>
</dbReference>
<dbReference type="RefSeq" id="WP_012639782.1">
    <property type="nucleotide sequence ID" value="NC_011901.1"/>
</dbReference>
<protein>
    <submittedName>
        <fullName evidence="1">Uncharacterized protein</fullName>
    </submittedName>
</protein>
<accession>B8GQU6</accession>
<gene>
    <name evidence="1" type="ordered locus">Tgr7_3252</name>
</gene>
<organism evidence="1 2">
    <name type="scientific">Thioalkalivibrio sulfidiphilus (strain HL-EbGR7)</name>
    <dbReference type="NCBI Taxonomy" id="396588"/>
    <lineage>
        <taxon>Bacteria</taxon>
        <taxon>Pseudomonadati</taxon>
        <taxon>Pseudomonadota</taxon>
        <taxon>Gammaproteobacteria</taxon>
        <taxon>Chromatiales</taxon>
        <taxon>Ectothiorhodospiraceae</taxon>
        <taxon>Thioalkalivibrio</taxon>
    </lineage>
</organism>
<sequence length="204" mass="22476">MLTELLKLRGRSIYHVLGTAPAVYYLADQDLKGVLVNAPPFSAELLEALNAIAPLRFVYLPSRRGARDLEAWRQSGAEVLAYEVEAPAIDGTVDTAFNHKTRFSRTIDFLTMGGVTEGTCALRLRNNPGVVFFGPALEPGEDGWPTLVFHDDDFSRESRLFGALGIQDVKFAYAFTDVFDPETTRFGPDADQHVNAGIARVLEL</sequence>
<reference evidence="1 2" key="1">
    <citation type="journal article" date="2011" name="Stand. Genomic Sci.">
        <title>Complete genome sequence of 'Thioalkalivibrio sulfidophilus' HL-EbGr7.</title>
        <authorList>
            <person name="Muyzer G."/>
            <person name="Sorokin D.Y."/>
            <person name="Mavromatis K."/>
            <person name="Lapidus A."/>
            <person name="Clum A."/>
            <person name="Ivanova N."/>
            <person name="Pati A."/>
            <person name="d'Haeseleer P."/>
            <person name="Woyke T."/>
            <person name="Kyrpides N.C."/>
        </authorList>
    </citation>
    <scope>NUCLEOTIDE SEQUENCE [LARGE SCALE GENOMIC DNA]</scope>
    <source>
        <strain evidence="1 2">HL-EbGR7</strain>
    </source>
</reference>